<sequence>MTSTEAPTTADPPEPSGRAGPRAAFGRYGEDLAVRYLRERGMEVLERNWRCEHGEVDILARDGGCLVICEVKTRRSSAFGEPVEAVTAAKAARLRRLAAAYLGSARARSAVRVDRVRVDVLGILCRPGEPAVVRHVEGVGS</sequence>
<evidence type="ECO:0000313" key="5">
    <source>
        <dbReference type="Proteomes" id="UP001500945"/>
    </source>
</evidence>
<dbReference type="EMBL" id="BAABGM010000007">
    <property type="protein sequence ID" value="GAA4401279.1"/>
    <property type="molecule type" value="Genomic_DNA"/>
</dbReference>
<dbReference type="PANTHER" id="PTHR34039:SF1">
    <property type="entry name" value="UPF0102 PROTEIN YRAN"/>
    <property type="match status" value="1"/>
</dbReference>
<dbReference type="RefSeq" id="WP_345203175.1">
    <property type="nucleotide sequence ID" value="NZ_BAABGM010000007.1"/>
</dbReference>
<name>A0ABP8K689_9MICO</name>
<dbReference type="HAMAP" id="MF_00048">
    <property type="entry name" value="UPF0102"/>
    <property type="match status" value="1"/>
</dbReference>
<protein>
    <recommendedName>
        <fullName evidence="2">UPF0102 protein GCM10023168_10720</fullName>
    </recommendedName>
</protein>
<dbReference type="NCBIfam" id="NF009150">
    <property type="entry name" value="PRK12497.1-3"/>
    <property type="match status" value="1"/>
</dbReference>
<comment type="similarity">
    <text evidence="1 2">Belongs to the UPF0102 family.</text>
</comment>
<comment type="caution">
    <text evidence="4">The sequence shown here is derived from an EMBL/GenBank/DDBJ whole genome shotgun (WGS) entry which is preliminary data.</text>
</comment>
<dbReference type="Pfam" id="PF02021">
    <property type="entry name" value="UPF0102"/>
    <property type="match status" value="1"/>
</dbReference>
<dbReference type="Proteomes" id="UP001500945">
    <property type="component" value="Unassembled WGS sequence"/>
</dbReference>
<keyword evidence="5" id="KW-1185">Reference proteome</keyword>
<evidence type="ECO:0000256" key="1">
    <source>
        <dbReference type="ARBA" id="ARBA00006738"/>
    </source>
</evidence>
<dbReference type="InterPro" id="IPR011335">
    <property type="entry name" value="Restrct_endonuc-II-like"/>
</dbReference>
<reference evidence="5" key="1">
    <citation type="journal article" date="2019" name="Int. J. Syst. Evol. Microbiol.">
        <title>The Global Catalogue of Microorganisms (GCM) 10K type strain sequencing project: providing services to taxonomists for standard genome sequencing and annotation.</title>
        <authorList>
            <consortium name="The Broad Institute Genomics Platform"/>
            <consortium name="The Broad Institute Genome Sequencing Center for Infectious Disease"/>
            <person name="Wu L."/>
            <person name="Ma J."/>
        </authorList>
    </citation>
    <scope>NUCLEOTIDE SEQUENCE [LARGE SCALE GENOMIC DNA]</scope>
    <source>
        <strain evidence="5">JCM 17809</strain>
    </source>
</reference>
<dbReference type="InterPro" id="IPR003509">
    <property type="entry name" value="UPF0102_YraN-like"/>
</dbReference>
<gene>
    <name evidence="4" type="ORF">GCM10023168_10720</name>
</gene>
<evidence type="ECO:0000256" key="2">
    <source>
        <dbReference type="HAMAP-Rule" id="MF_00048"/>
    </source>
</evidence>
<proteinExistence type="inferred from homology"/>
<dbReference type="InterPro" id="IPR011856">
    <property type="entry name" value="tRNA_endonuc-like_dom_sf"/>
</dbReference>
<feature type="region of interest" description="Disordered" evidence="3">
    <location>
        <begin position="1"/>
        <end position="23"/>
    </location>
</feature>
<evidence type="ECO:0000256" key="3">
    <source>
        <dbReference type="SAM" id="MobiDB-lite"/>
    </source>
</evidence>
<dbReference type="Gene3D" id="3.40.1350.10">
    <property type="match status" value="1"/>
</dbReference>
<evidence type="ECO:0000313" key="4">
    <source>
        <dbReference type="EMBL" id="GAA4401279.1"/>
    </source>
</evidence>
<organism evidence="4 5">
    <name type="scientific">Fodinibacter luteus</name>
    <dbReference type="NCBI Taxonomy" id="552064"/>
    <lineage>
        <taxon>Bacteria</taxon>
        <taxon>Bacillati</taxon>
        <taxon>Actinomycetota</taxon>
        <taxon>Actinomycetes</taxon>
        <taxon>Micrococcales</taxon>
        <taxon>Intrasporangiaceae</taxon>
        <taxon>Fodinibacter (ex Wang et al. 2009)</taxon>
    </lineage>
</organism>
<dbReference type="PANTHER" id="PTHR34039">
    <property type="entry name" value="UPF0102 PROTEIN YRAN"/>
    <property type="match status" value="1"/>
</dbReference>
<accession>A0ABP8K689</accession>
<dbReference type="SUPFAM" id="SSF52980">
    <property type="entry name" value="Restriction endonuclease-like"/>
    <property type="match status" value="1"/>
</dbReference>
<dbReference type="CDD" id="cd20736">
    <property type="entry name" value="PoNe_Nuclease"/>
    <property type="match status" value="1"/>
</dbReference>
<dbReference type="NCBIfam" id="NF009154">
    <property type="entry name" value="PRK12497.3-3"/>
    <property type="match status" value="1"/>
</dbReference>